<keyword evidence="1" id="KW-0645">Protease</keyword>
<dbReference type="InterPro" id="IPR036286">
    <property type="entry name" value="LexA/Signal_pep-like_sf"/>
</dbReference>
<evidence type="ECO:0000313" key="8">
    <source>
        <dbReference type="Proteomes" id="UP000030526"/>
    </source>
</evidence>
<keyword evidence="2" id="KW-0378">Hydrolase</keyword>
<evidence type="ECO:0000256" key="5">
    <source>
        <dbReference type="ARBA" id="ARBA00023163"/>
    </source>
</evidence>
<organism evidence="7 8">
    <name type="scientific">Gallibacterium anatis</name>
    <dbReference type="NCBI Taxonomy" id="750"/>
    <lineage>
        <taxon>Bacteria</taxon>
        <taxon>Pseudomonadati</taxon>
        <taxon>Pseudomonadota</taxon>
        <taxon>Gammaproteobacteria</taxon>
        <taxon>Pasteurellales</taxon>
        <taxon>Pasteurellaceae</taxon>
        <taxon>Gallibacterium</taxon>
    </lineage>
</organism>
<keyword evidence="3" id="KW-0805">Transcription regulation</keyword>
<dbReference type="RefSeq" id="WP_039083469.1">
    <property type="nucleotide sequence ID" value="NZ_JARTDG010000010.1"/>
</dbReference>
<comment type="caution">
    <text evidence="7">The sequence shown here is derived from an EMBL/GenBank/DDBJ whole genome shotgun (WGS) entry which is preliminary data.</text>
</comment>
<dbReference type="GO" id="GO:0004252">
    <property type="term" value="F:serine-type endopeptidase activity"/>
    <property type="evidence" value="ECO:0007669"/>
    <property type="project" value="InterPro"/>
</dbReference>
<dbReference type="PANTHER" id="PTHR40661">
    <property type="match status" value="1"/>
</dbReference>
<dbReference type="InterPro" id="IPR019756">
    <property type="entry name" value="Pept_S26A_signal_pept_1_Ser-AS"/>
</dbReference>
<dbReference type="AlphaFoldDB" id="A0A0A2XU61"/>
<evidence type="ECO:0000256" key="2">
    <source>
        <dbReference type="ARBA" id="ARBA00022801"/>
    </source>
</evidence>
<dbReference type="Gene3D" id="2.10.109.10">
    <property type="entry name" value="Umud Fragment, subunit A"/>
    <property type="match status" value="1"/>
</dbReference>
<dbReference type="GO" id="GO:0016020">
    <property type="term" value="C:membrane"/>
    <property type="evidence" value="ECO:0007669"/>
    <property type="project" value="InterPro"/>
</dbReference>
<dbReference type="PANTHER" id="PTHR40661:SF3">
    <property type="entry name" value="FELS-1 PROPHAGE TRANSCRIPTIONAL REGULATOR"/>
    <property type="match status" value="1"/>
</dbReference>
<feature type="domain" description="Peptidase S24/S26A/S26B/S26C" evidence="6">
    <location>
        <begin position="113"/>
        <end position="215"/>
    </location>
</feature>
<evidence type="ECO:0000313" key="7">
    <source>
        <dbReference type="EMBL" id="KGQ33965.1"/>
    </source>
</evidence>
<name>A0A0A2XU61_9PAST</name>
<keyword evidence="5" id="KW-0804">Transcription</keyword>
<dbReference type="InterPro" id="IPR039418">
    <property type="entry name" value="LexA-like"/>
</dbReference>
<dbReference type="Pfam" id="PF00717">
    <property type="entry name" value="Peptidase_S24"/>
    <property type="match status" value="1"/>
</dbReference>
<dbReference type="EMBL" id="JPXS01000011">
    <property type="protein sequence ID" value="KGQ33965.1"/>
    <property type="molecule type" value="Genomic_DNA"/>
</dbReference>
<protein>
    <recommendedName>
        <fullName evidence="6">Peptidase S24/S26A/S26B/S26C domain-containing protein</fullName>
    </recommendedName>
</protein>
<gene>
    <name evidence="7" type="ORF">JP32_02035</name>
</gene>
<dbReference type="GO" id="GO:0003677">
    <property type="term" value="F:DNA binding"/>
    <property type="evidence" value="ECO:0007669"/>
    <property type="project" value="UniProtKB-KW"/>
</dbReference>
<proteinExistence type="predicted"/>
<dbReference type="SUPFAM" id="SSF51306">
    <property type="entry name" value="LexA/Signal peptidase"/>
    <property type="match status" value="1"/>
</dbReference>
<dbReference type="GO" id="GO:0006508">
    <property type="term" value="P:proteolysis"/>
    <property type="evidence" value="ECO:0007669"/>
    <property type="project" value="UniProtKB-KW"/>
</dbReference>
<evidence type="ECO:0000256" key="4">
    <source>
        <dbReference type="ARBA" id="ARBA00023125"/>
    </source>
</evidence>
<evidence type="ECO:0000259" key="6">
    <source>
        <dbReference type="Pfam" id="PF00717"/>
    </source>
</evidence>
<evidence type="ECO:0000256" key="3">
    <source>
        <dbReference type="ARBA" id="ARBA00023015"/>
    </source>
</evidence>
<dbReference type="CDD" id="cd06529">
    <property type="entry name" value="S24_LexA-like"/>
    <property type="match status" value="1"/>
</dbReference>
<evidence type="ECO:0000256" key="1">
    <source>
        <dbReference type="ARBA" id="ARBA00022670"/>
    </source>
</evidence>
<dbReference type="Proteomes" id="UP000030526">
    <property type="component" value="Unassembled WGS sequence"/>
</dbReference>
<keyword evidence="4" id="KW-0238">DNA-binding</keyword>
<dbReference type="InterPro" id="IPR015927">
    <property type="entry name" value="Peptidase_S24_S26A/B/C"/>
</dbReference>
<dbReference type="PROSITE" id="PS00501">
    <property type="entry name" value="SPASE_I_1"/>
    <property type="match status" value="1"/>
</dbReference>
<sequence>MNKRAIRQHKLQNLINELCNGNVAEFARKIGKEPSYVSRMLYPEDKKGAKPIGEKIVAEICSILGLPNNWFDDDSNLPAELKQMDKKIIIDVLNVEASAGNGSVGDLVEVVSRLYYVPEQYYTLFRGINPEGLRVINIKGDSMAPTFNSGDMIFVDINTQTFEGDGVYIFNYKNALYVKRLQRAGEKFLVLSDNPTYREWEINDESQLFIQGKVIVHQSQKLNFIG</sequence>
<reference evidence="7 8" key="1">
    <citation type="submission" date="2014-08" db="EMBL/GenBank/DDBJ databases">
        <title>Chaperone-usher fimbriae in a diverse selection of Gallibacterium genomes.</title>
        <authorList>
            <person name="Kudirkiene E."/>
            <person name="Bager R.J."/>
            <person name="Johnson T.J."/>
            <person name="Bojesen A.M."/>
        </authorList>
    </citation>
    <scope>NUCLEOTIDE SEQUENCE [LARGE SCALE GENOMIC DNA]</scope>
    <source>
        <strain evidence="7 8">20558/3kl.</strain>
    </source>
</reference>
<accession>A0A0A2XU61</accession>